<evidence type="ECO:0000256" key="1">
    <source>
        <dbReference type="ARBA" id="ARBA00006436"/>
    </source>
</evidence>
<sequence>MFSFFKRKSDNRKVISSLYHGIARAALRPFIFAGFGVEDTLEGRFESLALHMAVVLRHMKNWAPPADDVASDLTDYYFTQLDDVLRELGTSDNKVPKKMKAMAGAFLSRAEAYDNAFKNSEMTQVLQERFGSAIDVAGFSQYVAAIDKYVSDSCLDIWLEKGIEFPEPQVSAGAVL</sequence>
<evidence type="ECO:0000259" key="2">
    <source>
        <dbReference type="Pfam" id="PF03981"/>
    </source>
</evidence>
<dbReference type="Proteomes" id="UP001418637">
    <property type="component" value="Unassembled WGS sequence"/>
</dbReference>
<comment type="similarity">
    <text evidence="1">Belongs to the UPF0174 family.</text>
</comment>
<evidence type="ECO:0000313" key="3">
    <source>
        <dbReference type="EMBL" id="MEN3930660.1"/>
    </source>
</evidence>
<feature type="domain" description="Ubiquinol-cytochrome c chaperone" evidence="2">
    <location>
        <begin position="35"/>
        <end position="134"/>
    </location>
</feature>
<proteinExistence type="inferred from homology"/>
<evidence type="ECO:0000313" key="4">
    <source>
        <dbReference type="Proteomes" id="UP001418637"/>
    </source>
</evidence>
<dbReference type="Pfam" id="PF03981">
    <property type="entry name" value="Ubiq_cyt_C_chap"/>
    <property type="match status" value="1"/>
</dbReference>
<dbReference type="RefSeq" id="WP_346336660.1">
    <property type="nucleotide sequence ID" value="NZ_JBBYXI010000002.1"/>
</dbReference>
<reference evidence="3 4" key="1">
    <citation type="submission" date="2024-04" db="EMBL/GenBank/DDBJ databases">
        <title>A novel species isolated from cricket.</title>
        <authorList>
            <person name="Wang H.-C."/>
        </authorList>
    </citation>
    <scope>NUCLEOTIDE SEQUENCE [LARGE SCALE GENOMIC DNA]</scope>
    <source>
        <strain evidence="3 4">WL0021</strain>
    </source>
</reference>
<protein>
    <submittedName>
        <fullName evidence="3">Ubiquinol-cytochrome C chaperone family protein</fullName>
    </submittedName>
</protein>
<dbReference type="InterPro" id="IPR021150">
    <property type="entry name" value="Ubiq_cyt_c_chap"/>
</dbReference>
<name>A0ABV0BI69_9HYPH</name>
<comment type="caution">
    <text evidence="3">The sequence shown here is derived from an EMBL/GenBank/DDBJ whole genome shotgun (WGS) entry which is preliminary data.</text>
</comment>
<accession>A0ABV0BI69</accession>
<organism evidence="3 4">
    <name type="scientific">Hohaiivirga grylli</name>
    <dbReference type="NCBI Taxonomy" id="3133970"/>
    <lineage>
        <taxon>Bacteria</taxon>
        <taxon>Pseudomonadati</taxon>
        <taxon>Pseudomonadota</taxon>
        <taxon>Alphaproteobacteria</taxon>
        <taxon>Hyphomicrobiales</taxon>
        <taxon>Methylobacteriaceae</taxon>
        <taxon>Hohaiivirga</taxon>
    </lineage>
</organism>
<keyword evidence="4" id="KW-1185">Reference proteome</keyword>
<dbReference type="EMBL" id="JBBYXI010000002">
    <property type="protein sequence ID" value="MEN3930660.1"/>
    <property type="molecule type" value="Genomic_DNA"/>
</dbReference>
<gene>
    <name evidence="3" type="ORF">WJT86_06220</name>
</gene>